<dbReference type="EMBL" id="NPEX01000032">
    <property type="protein sequence ID" value="RAI44827.1"/>
    <property type="molecule type" value="Genomic_DNA"/>
</dbReference>
<evidence type="ECO:0000259" key="13">
    <source>
        <dbReference type="Pfam" id="PF09084"/>
    </source>
</evidence>
<keyword evidence="9" id="KW-0408">Iron</keyword>
<evidence type="ECO:0000313" key="14">
    <source>
        <dbReference type="EMBL" id="RAI44827.1"/>
    </source>
</evidence>
<comment type="subunit">
    <text evidence="4">Homodimer.</text>
</comment>
<evidence type="ECO:0000256" key="9">
    <source>
        <dbReference type="ARBA" id="ARBA00023004"/>
    </source>
</evidence>
<sequence length="328" mass="34017">MVSIVRRTVLVAAALVGAGLLQPAPLAAAEKVKIVTDAGFLGRHAYFFVAIDKGYYKAADLDVEVLRGQGSADAIKQVASGNVTFGFADAGSLVLARANEGLPVRMVAIVYAKPPHAIYALADSGIRTPKDLEGRKIANPAGGAIPKMFPAYAKAAGIDASKVGWVVASSESLPGLLALGRVDAIGQFTVGAPRLEKDAAPKSVVELSYADAGLDFYGNGLVVSESTLAAKPAVVEAFVAATLKGLRDALADPKAAAETMRKFHRELDADLGAAELVKVKALADVPGVPLGIIQPKQAQATIDVVAGAFDMKSQVRSEDVFDARFVKP</sequence>
<dbReference type="Gene3D" id="3.40.190.10">
    <property type="entry name" value="Periplasmic binding protein-like II"/>
    <property type="match status" value="2"/>
</dbReference>
<dbReference type="GO" id="GO:0009228">
    <property type="term" value="P:thiamine biosynthetic process"/>
    <property type="evidence" value="ECO:0007669"/>
    <property type="project" value="UniProtKB-KW"/>
</dbReference>
<name>A0A327L366_9BRAD</name>
<dbReference type="PANTHER" id="PTHR31528">
    <property type="entry name" value="4-AMINO-5-HYDROXYMETHYL-2-METHYLPYRIMIDINE PHOSPHATE SYNTHASE THI11-RELATED"/>
    <property type="match status" value="1"/>
</dbReference>
<keyword evidence="5" id="KW-0808">Transferase</keyword>
<dbReference type="RefSeq" id="WP_111418320.1">
    <property type="nucleotide sequence ID" value="NZ_NPEX01000032.1"/>
</dbReference>
<accession>A0A327L366</accession>
<feature type="signal peptide" evidence="12">
    <location>
        <begin position="1"/>
        <end position="28"/>
    </location>
</feature>
<keyword evidence="12" id="KW-0732">Signal</keyword>
<evidence type="ECO:0000256" key="8">
    <source>
        <dbReference type="ARBA" id="ARBA00022977"/>
    </source>
</evidence>
<keyword evidence="8" id="KW-0784">Thiamine biosynthesis</keyword>
<dbReference type="GO" id="GO:0016740">
    <property type="term" value="F:transferase activity"/>
    <property type="evidence" value="ECO:0007669"/>
    <property type="project" value="UniProtKB-KW"/>
</dbReference>
<dbReference type="SUPFAM" id="SSF53850">
    <property type="entry name" value="Periplasmic binding protein-like II"/>
    <property type="match status" value="1"/>
</dbReference>
<evidence type="ECO:0000256" key="1">
    <source>
        <dbReference type="ARBA" id="ARBA00003469"/>
    </source>
</evidence>
<reference evidence="14 15" key="1">
    <citation type="submission" date="2017-07" db="EMBL/GenBank/DDBJ databases">
        <title>Draft Genome Sequences of Select Purple Nonsulfur Bacteria.</title>
        <authorList>
            <person name="Lasarre B."/>
            <person name="Mckinlay J.B."/>
        </authorList>
    </citation>
    <scope>NUCLEOTIDE SEQUENCE [LARGE SCALE GENOMIC DNA]</scope>
    <source>
        <strain evidence="14 15">DSM 5909</strain>
    </source>
</reference>
<comment type="similarity">
    <text evidence="3">Belongs to the NMT1/THI5 family.</text>
</comment>
<evidence type="ECO:0000256" key="11">
    <source>
        <dbReference type="ARBA" id="ARBA00048179"/>
    </source>
</evidence>
<organism evidence="14 15">
    <name type="scientific">Rhodoplanes roseus</name>
    <dbReference type="NCBI Taxonomy" id="29409"/>
    <lineage>
        <taxon>Bacteria</taxon>
        <taxon>Pseudomonadati</taxon>
        <taxon>Pseudomonadota</taxon>
        <taxon>Alphaproteobacteria</taxon>
        <taxon>Hyphomicrobiales</taxon>
        <taxon>Nitrobacteraceae</taxon>
        <taxon>Rhodoplanes</taxon>
    </lineage>
</organism>
<keyword evidence="15" id="KW-1185">Reference proteome</keyword>
<protein>
    <recommendedName>
        <fullName evidence="10">Thiamine pyrimidine synthase</fullName>
    </recommendedName>
</protein>
<comment type="function">
    <text evidence="1">Responsible for the formation of the pyrimidine heterocycle in the thiamine biosynthesis pathway. Catalyzes the formation of hydroxymethylpyrimidine phosphate (HMP-P) from histidine and pyridoxal phosphate (PLP). The protein uses PLP and the active site histidine to form HMP-P, generating an inactive enzyme. The enzyme can only undergo a single turnover, which suggests it is a suicide enzyme.</text>
</comment>
<gene>
    <name evidence="14" type="ORF">CH341_06980</name>
</gene>
<dbReference type="Proteomes" id="UP000249130">
    <property type="component" value="Unassembled WGS sequence"/>
</dbReference>
<evidence type="ECO:0000256" key="12">
    <source>
        <dbReference type="SAM" id="SignalP"/>
    </source>
</evidence>
<dbReference type="OrthoDB" id="5348911at2"/>
<dbReference type="PANTHER" id="PTHR31528:SF1">
    <property type="entry name" value="4-AMINO-5-HYDROXYMETHYL-2-METHYLPYRIMIDINE PHOSPHATE SYNTHASE THI11-RELATED"/>
    <property type="match status" value="1"/>
</dbReference>
<dbReference type="InterPro" id="IPR006311">
    <property type="entry name" value="TAT_signal"/>
</dbReference>
<dbReference type="AlphaFoldDB" id="A0A327L366"/>
<evidence type="ECO:0000256" key="10">
    <source>
        <dbReference type="ARBA" id="ARBA00033171"/>
    </source>
</evidence>
<comment type="caution">
    <text evidence="14">The sequence shown here is derived from an EMBL/GenBank/DDBJ whole genome shotgun (WGS) entry which is preliminary data.</text>
</comment>
<evidence type="ECO:0000256" key="3">
    <source>
        <dbReference type="ARBA" id="ARBA00009406"/>
    </source>
</evidence>
<evidence type="ECO:0000256" key="6">
    <source>
        <dbReference type="ARBA" id="ARBA00022723"/>
    </source>
</evidence>
<evidence type="ECO:0000256" key="2">
    <source>
        <dbReference type="ARBA" id="ARBA00004948"/>
    </source>
</evidence>
<proteinExistence type="inferred from homology"/>
<evidence type="ECO:0000313" key="15">
    <source>
        <dbReference type="Proteomes" id="UP000249130"/>
    </source>
</evidence>
<dbReference type="InterPro" id="IPR027939">
    <property type="entry name" value="NMT1/THI5"/>
</dbReference>
<dbReference type="PROSITE" id="PS51318">
    <property type="entry name" value="TAT"/>
    <property type="match status" value="1"/>
</dbReference>
<evidence type="ECO:0000256" key="5">
    <source>
        <dbReference type="ARBA" id="ARBA00022679"/>
    </source>
</evidence>
<comment type="pathway">
    <text evidence="2">Cofactor biosynthesis; thiamine diphosphate biosynthesis.</text>
</comment>
<evidence type="ECO:0000256" key="4">
    <source>
        <dbReference type="ARBA" id="ARBA00011738"/>
    </source>
</evidence>
<feature type="domain" description="SsuA/THI5-like" evidence="13">
    <location>
        <begin position="44"/>
        <end position="256"/>
    </location>
</feature>
<feature type="chain" id="PRO_5016433570" description="Thiamine pyrimidine synthase" evidence="12">
    <location>
        <begin position="29"/>
        <end position="328"/>
    </location>
</feature>
<keyword evidence="7" id="KW-0663">Pyridoxal phosphate</keyword>
<dbReference type="GO" id="GO:0046872">
    <property type="term" value="F:metal ion binding"/>
    <property type="evidence" value="ECO:0007669"/>
    <property type="project" value="UniProtKB-KW"/>
</dbReference>
<dbReference type="InterPro" id="IPR015168">
    <property type="entry name" value="SsuA/THI5"/>
</dbReference>
<evidence type="ECO:0000256" key="7">
    <source>
        <dbReference type="ARBA" id="ARBA00022898"/>
    </source>
</evidence>
<dbReference type="Pfam" id="PF09084">
    <property type="entry name" value="NMT1"/>
    <property type="match status" value="1"/>
</dbReference>
<comment type="catalytic activity">
    <reaction evidence="11">
        <text>N(6)-(pyridoxal phosphate)-L-lysyl-[4-amino-5-hydroxymethyl-2-methylpyrimidine phosphate synthase] + L-histidyl-[4-amino-5-hydroxymethyl-2-methylpyrimidine phosphate synthase] + 2 Fe(3+) + 4 H2O = L-lysyl-[4-amino-5-hydroxymethyl-2-methylpyrimidine phosphate synthase] + (2S)-2-amino-5-hydroxy-4-oxopentanoyl-[4-amino-5-hydroxymethyl-2-methylpyrimidine phosphate synthase] + 4-amino-2-methyl-5-(phosphooxymethyl)pyrimidine + 3-oxopropanoate + 2 Fe(2+) + 2 H(+)</text>
        <dbReference type="Rhea" id="RHEA:65756"/>
        <dbReference type="Rhea" id="RHEA-COMP:16892"/>
        <dbReference type="Rhea" id="RHEA-COMP:16893"/>
        <dbReference type="Rhea" id="RHEA-COMP:16894"/>
        <dbReference type="Rhea" id="RHEA-COMP:16895"/>
        <dbReference type="ChEBI" id="CHEBI:15377"/>
        <dbReference type="ChEBI" id="CHEBI:15378"/>
        <dbReference type="ChEBI" id="CHEBI:29033"/>
        <dbReference type="ChEBI" id="CHEBI:29034"/>
        <dbReference type="ChEBI" id="CHEBI:29969"/>
        <dbReference type="ChEBI" id="CHEBI:29979"/>
        <dbReference type="ChEBI" id="CHEBI:33190"/>
        <dbReference type="ChEBI" id="CHEBI:58354"/>
        <dbReference type="ChEBI" id="CHEBI:143915"/>
        <dbReference type="ChEBI" id="CHEBI:157692"/>
    </reaction>
    <physiologicalReaction direction="left-to-right" evidence="11">
        <dbReference type="Rhea" id="RHEA:65757"/>
    </physiologicalReaction>
</comment>
<keyword evidence="6" id="KW-0479">Metal-binding</keyword>